<feature type="compositionally biased region" description="Basic residues" evidence="1">
    <location>
        <begin position="1"/>
        <end position="12"/>
    </location>
</feature>
<proteinExistence type="predicted"/>
<comment type="caution">
    <text evidence="2">The sequence shown here is derived from an EMBL/GenBank/DDBJ whole genome shotgun (WGS) entry which is preliminary data.</text>
</comment>
<sequence>MLRGLRPMKRSTQKLIQTQSVEAQERERARPNKGNQIRSRVSYQKEKLEELKKREERKCQDAASVKKYKKKERIQTRRVTKKEEEARKGKKQCLLIANLERQRPTYFHSS</sequence>
<evidence type="ECO:0000313" key="3">
    <source>
        <dbReference type="Proteomes" id="UP000762676"/>
    </source>
</evidence>
<evidence type="ECO:0000256" key="1">
    <source>
        <dbReference type="SAM" id="MobiDB-lite"/>
    </source>
</evidence>
<organism evidence="2 3">
    <name type="scientific">Elysia marginata</name>
    <dbReference type="NCBI Taxonomy" id="1093978"/>
    <lineage>
        <taxon>Eukaryota</taxon>
        <taxon>Metazoa</taxon>
        <taxon>Spiralia</taxon>
        <taxon>Lophotrochozoa</taxon>
        <taxon>Mollusca</taxon>
        <taxon>Gastropoda</taxon>
        <taxon>Heterobranchia</taxon>
        <taxon>Euthyneura</taxon>
        <taxon>Panpulmonata</taxon>
        <taxon>Sacoglossa</taxon>
        <taxon>Placobranchoidea</taxon>
        <taxon>Plakobranchidae</taxon>
        <taxon>Elysia</taxon>
    </lineage>
</organism>
<reference evidence="2 3" key="1">
    <citation type="journal article" date="2021" name="Elife">
        <title>Chloroplast acquisition without the gene transfer in kleptoplastic sea slugs, Plakobranchus ocellatus.</title>
        <authorList>
            <person name="Maeda T."/>
            <person name="Takahashi S."/>
            <person name="Yoshida T."/>
            <person name="Shimamura S."/>
            <person name="Takaki Y."/>
            <person name="Nagai Y."/>
            <person name="Toyoda A."/>
            <person name="Suzuki Y."/>
            <person name="Arimoto A."/>
            <person name="Ishii H."/>
            <person name="Satoh N."/>
            <person name="Nishiyama T."/>
            <person name="Hasebe M."/>
            <person name="Maruyama T."/>
            <person name="Minagawa J."/>
            <person name="Obokata J."/>
            <person name="Shigenobu S."/>
        </authorList>
    </citation>
    <scope>NUCLEOTIDE SEQUENCE [LARGE SCALE GENOMIC DNA]</scope>
</reference>
<evidence type="ECO:0008006" key="4">
    <source>
        <dbReference type="Google" id="ProtNLM"/>
    </source>
</evidence>
<dbReference type="EMBL" id="BMAT01001806">
    <property type="protein sequence ID" value="GFR92865.1"/>
    <property type="molecule type" value="Genomic_DNA"/>
</dbReference>
<dbReference type="AlphaFoldDB" id="A0AAV4H7X1"/>
<gene>
    <name evidence="2" type="ORF">ElyMa_000877900</name>
</gene>
<dbReference type="Proteomes" id="UP000762676">
    <property type="component" value="Unassembled WGS sequence"/>
</dbReference>
<evidence type="ECO:0000313" key="2">
    <source>
        <dbReference type="EMBL" id="GFR92865.1"/>
    </source>
</evidence>
<protein>
    <recommendedName>
        <fullName evidence="4">Coiled-coil domain-containing protein 86</fullName>
    </recommendedName>
</protein>
<accession>A0AAV4H7X1</accession>
<keyword evidence="3" id="KW-1185">Reference proteome</keyword>
<feature type="region of interest" description="Disordered" evidence="1">
    <location>
        <begin position="1"/>
        <end position="41"/>
    </location>
</feature>
<feature type="compositionally biased region" description="Polar residues" evidence="1">
    <location>
        <begin position="13"/>
        <end position="22"/>
    </location>
</feature>
<name>A0AAV4H7X1_9GAST</name>